<evidence type="ECO:0000313" key="10">
    <source>
        <dbReference type="Proteomes" id="UP000184080"/>
    </source>
</evidence>
<keyword evidence="10" id="KW-1185">Reference proteome</keyword>
<dbReference type="InterPro" id="IPR003838">
    <property type="entry name" value="ABC3_permease_C"/>
</dbReference>
<proteinExistence type="predicted"/>
<gene>
    <name evidence="9" type="ORF">SAMN05444401_2418</name>
</gene>
<sequence>MYILKNAAKNLLRNKGRNIIIAVIILAMLTATAVSMIINTTTSAIIEDYKNRFGSEVYIQTDVEKFKEMSQGKGEMAVVPEIIDEQKLLFAESEYLKETRFTVAYPAYGEKLKGLDQDKNSSSGTIGYNPDENSEYYDANVQVIGNSSFQSLQDFKEGLRKITQGELYKNKYECIVSEDFAKLNNLKVGDEIEVRSTVKRDSFAPMKLKITGIYFDITESKFGDWVSAATNPRNEILTSYETMLDYKENTANRKQIFSVSATYYLKNPDMLEAFNKEAHQKGLHDVFVMQTDEGTYNQIVKPVEGLSKTSIVFMTVVLIFGSVILVLLSVLAIRERKYEIGVLRTMGMKKAKVVRGILYESLITIGICLVIGLSIGTVAAQPVSDMLLDNQIEMLQEYNENNPYGDTNTTLSKIDVSLSPKAVASVSAIAVALAIVSSSVGILYITRYEPMKILSERN</sequence>
<dbReference type="OrthoDB" id="9812886at2"/>
<evidence type="ECO:0000256" key="3">
    <source>
        <dbReference type="ARBA" id="ARBA00022692"/>
    </source>
</evidence>
<comment type="subcellular location">
    <subcellularLocation>
        <location evidence="1">Cell membrane</location>
        <topology evidence="1">Multi-pass membrane protein</topology>
    </subcellularLocation>
</comment>
<evidence type="ECO:0000256" key="1">
    <source>
        <dbReference type="ARBA" id="ARBA00004651"/>
    </source>
</evidence>
<dbReference type="EMBL" id="FQZO01000003">
    <property type="protein sequence ID" value="SHJ18567.1"/>
    <property type="molecule type" value="Genomic_DNA"/>
</dbReference>
<protein>
    <submittedName>
        <fullName evidence="9">Putative ABC transport system permease protein</fullName>
    </submittedName>
</protein>
<feature type="transmembrane region" description="Helical" evidence="6">
    <location>
        <begin position="353"/>
        <end position="380"/>
    </location>
</feature>
<evidence type="ECO:0000313" key="9">
    <source>
        <dbReference type="EMBL" id="SHJ18567.1"/>
    </source>
</evidence>
<feature type="transmembrane region" description="Helical" evidence="6">
    <location>
        <begin position="311"/>
        <end position="333"/>
    </location>
</feature>
<name>A0A1M6H8Q0_9CLOT</name>
<dbReference type="InterPro" id="IPR025857">
    <property type="entry name" value="MacB_PCD"/>
</dbReference>
<evidence type="ECO:0000256" key="2">
    <source>
        <dbReference type="ARBA" id="ARBA00022475"/>
    </source>
</evidence>
<organism evidence="9 10">
    <name type="scientific">Clostridium amylolyticum</name>
    <dbReference type="NCBI Taxonomy" id="1121298"/>
    <lineage>
        <taxon>Bacteria</taxon>
        <taxon>Bacillati</taxon>
        <taxon>Bacillota</taxon>
        <taxon>Clostridia</taxon>
        <taxon>Eubacteriales</taxon>
        <taxon>Clostridiaceae</taxon>
        <taxon>Clostridium</taxon>
    </lineage>
</organism>
<dbReference type="GO" id="GO:0005886">
    <property type="term" value="C:plasma membrane"/>
    <property type="evidence" value="ECO:0007669"/>
    <property type="project" value="UniProtKB-SubCell"/>
</dbReference>
<feature type="transmembrane region" description="Helical" evidence="6">
    <location>
        <begin position="422"/>
        <end position="445"/>
    </location>
</feature>
<dbReference type="InterPro" id="IPR050250">
    <property type="entry name" value="Macrolide_Exporter_MacB"/>
</dbReference>
<dbReference type="Pfam" id="PF12704">
    <property type="entry name" value="MacB_PCD"/>
    <property type="match status" value="1"/>
</dbReference>
<evidence type="ECO:0000256" key="4">
    <source>
        <dbReference type="ARBA" id="ARBA00022989"/>
    </source>
</evidence>
<dbReference type="RefSeq" id="WP_073006830.1">
    <property type="nucleotide sequence ID" value="NZ_FQZO01000003.1"/>
</dbReference>
<evidence type="ECO:0000256" key="6">
    <source>
        <dbReference type="SAM" id="Phobius"/>
    </source>
</evidence>
<feature type="domain" description="ABC3 transporter permease C-terminal" evidence="7">
    <location>
        <begin position="311"/>
        <end position="450"/>
    </location>
</feature>
<dbReference type="PANTHER" id="PTHR30572:SF9">
    <property type="entry name" value="ABC TRANSPORTER PERMEASE PROTEIN"/>
    <property type="match status" value="1"/>
</dbReference>
<feature type="domain" description="MacB-like periplasmic core" evidence="8">
    <location>
        <begin position="21"/>
        <end position="276"/>
    </location>
</feature>
<reference evidence="9 10" key="1">
    <citation type="submission" date="2016-11" db="EMBL/GenBank/DDBJ databases">
        <authorList>
            <person name="Jaros S."/>
            <person name="Januszkiewicz K."/>
            <person name="Wedrychowicz H."/>
        </authorList>
    </citation>
    <scope>NUCLEOTIDE SEQUENCE [LARGE SCALE GENOMIC DNA]</scope>
    <source>
        <strain evidence="9 10">DSM 21864</strain>
    </source>
</reference>
<dbReference type="AlphaFoldDB" id="A0A1M6H8Q0"/>
<keyword evidence="2" id="KW-1003">Cell membrane</keyword>
<evidence type="ECO:0000256" key="5">
    <source>
        <dbReference type="ARBA" id="ARBA00023136"/>
    </source>
</evidence>
<accession>A0A1M6H8Q0</accession>
<keyword evidence="4 6" id="KW-1133">Transmembrane helix</keyword>
<dbReference type="GO" id="GO:0022857">
    <property type="term" value="F:transmembrane transporter activity"/>
    <property type="evidence" value="ECO:0007669"/>
    <property type="project" value="TreeGrafter"/>
</dbReference>
<evidence type="ECO:0000259" key="7">
    <source>
        <dbReference type="Pfam" id="PF02687"/>
    </source>
</evidence>
<evidence type="ECO:0000259" key="8">
    <source>
        <dbReference type="Pfam" id="PF12704"/>
    </source>
</evidence>
<feature type="transmembrane region" description="Helical" evidence="6">
    <location>
        <begin position="20"/>
        <end position="38"/>
    </location>
</feature>
<dbReference type="STRING" id="1121298.SAMN05444401_2418"/>
<dbReference type="Proteomes" id="UP000184080">
    <property type="component" value="Unassembled WGS sequence"/>
</dbReference>
<keyword evidence="5 6" id="KW-0472">Membrane</keyword>
<dbReference type="PANTHER" id="PTHR30572">
    <property type="entry name" value="MEMBRANE COMPONENT OF TRANSPORTER-RELATED"/>
    <property type="match status" value="1"/>
</dbReference>
<dbReference type="Pfam" id="PF02687">
    <property type="entry name" value="FtsX"/>
    <property type="match status" value="1"/>
</dbReference>
<keyword evidence="3 6" id="KW-0812">Transmembrane</keyword>